<dbReference type="KEGG" id="bcom:BAUCODRAFT_143969"/>
<dbReference type="AlphaFoldDB" id="M2MI98"/>
<evidence type="ECO:0000313" key="2">
    <source>
        <dbReference type="Proteomes" id="UP000011761"/>
    </source>
</evidence>
<organism evidence="1 2">
    <name type="scientific">Baudoinia panamericana (strain UAMH 10762)</name>
    <name type="common">Angels' share fungus</name>
    <name type="synonym">Baudoinia compniacensis (strain UAMH 10762)</name>
    <dbReference type="NCBI Taxonomy" id="717646"/>
    <lineage>
        <taxon>Eukaryota</taxon>
        <taxon>Fungi</taxon>
        <taxon>Dikarya</taxon>
        <taxon>Ascomycota</taxon>
        <taxon>Pezizomycotina</taxon>
        <taxon>Dothideomycetes</taxon>
        <taxon>Dothideomycetidae</taxon>
        <taxon>Mycosphaerellales</taxon>
        <taxon>Teratosphaeriaceae</taxon>
        <taxon>Baudoinia</taxon>
    </lineage>
</organism>
<feature type="non-terminal residue" evidence="1">
    <location>
        <position position="1"/>
    </location>
</feature>
<proteinExistence type="predicted"/>
<dbReference type="GeneID" id="19108456"/>
<keyword evidence="2" id="KW-1185">Reference proteome</keyword>
<dbReference type="Proteomes" id="UP000011761">
    <property type="component" value="Unassembled WGS sequence"/>
</dbReference>
<evidence type="ECO:0000313" key="1">
    <source>
        <dbReference type="EMBL" id="EMC90988.1"/>
    </source>
</evidence>
<gene>
    <name evidence="1" type="ORF">BAUCODRAFT_143969</name>
</gene>
<protein>
    <submittedName>
        <fullName evidence="1">Uncharacterized protein</fullName>
    </submittedName>
</protein>
<dbReference type="HOGENOM" id="CLU_1767722_0_0_1"/>
<sequence>LESSRVVRNILLSEVRNIVRSCTLFLELVVGKLATTLAVGCRTRNERNVAAAVACRIRRLRELRLHDGVHVRRLRVLRSHARVHIYLLLVRPGQSWSILRCCPPNTGRLIVTVHDTLPKSHCCCSFTRLHVVSSRSVPVKRTRRSLT</sequence>
<reference evidence="1 2" key="1">
    <citation type="journal article" date="2012" name="PLoS Pathog.">
        <title>Diverse lifestyles and strategies of plant pathogenesis encoded in the genomes of eighteen Dothideomycetes fungi.</title>
        <authorList>
            <person name="Ohm R.A."/>
            <person name="Feau N."/>
            <person name="Henrissat B."/>
            <person name="Schoch C.L."/>
            <person name="Horwitz B.A."/>
            <person name="Barry K.W."/>
            <person name="Condon B.J."/>
            <person name="Copeland A.C."/>
            <person name="Dhillon B."/>
            <person name="Glaser F."/>
            <person name="Hesse C.N."/>
            <person name="Kosti I."/>
            <person name="LaButti K."/>
            <person name="Lindquist E.A."/>
            <person name="Lucas S."/>
            <person name="Salamov A.A."/>
            <person name="Bradshaw R.E."/>
            <person name="Ciuffetti L."/>
            <person name="Hamelin R.C."/>
            <person name="Kema G.H.J."/>
            <person name="Lawrence C."/>
            <person name="Scott J.A."/>
            <person name="Spatafora J.W."/>
            <person name="Turgeon B.G."/>
            <person name="de Wit P.J.G.M."/>
            <person name="Zhong S."/>
            <person name="Goodwin S.B."/>
            <person name="Grigoriev I.V."/>
        </authorList>
    </citation>
    <scope>NUCLEOTIDE SEQUENCE [LARGE SCALE GENOMIC DNA]</scope>
    <source>
        <strain evidence="1 2">UAMH 10762</strain>
    </source>
</reference>
<dbReference type="RefSeq" id="XP_007681909.1">
    <property type="nucleotide sequence ID" value="XM_007683719.1"/>
</dbReference>
<dbReference type="EMBL" id="KB445565">
    <property type="protein sequence ID" value="EMC90988.1"/>
    <property type="molecule type" value="Genomic_DNA"/>
</dbReference>
<name>M2MI98_BAUPA</name>
<accession>M2MI98</accession>